<proteinExistence type="predicted"/>
<evidence type="ECO:0000259" key="3">
    <source>
        <dbReference type="Pfam" id="PF10145"/>
    </source>
</evidence>
<keyword evidence="2" id="KW-1133">Transmembrane helix</keyword>
<feature type="transmembrane region" description="Helical" evidence="2">
    <location>
        <begin position="426"/>
        <end position="451"/>
    </location>
</feature>
<dbReference type="Pfam" id="PF10145">
    <property type="entry name" value="PhageMin_Tail"/>
    <property type="match status" value="1"/>
</dbReference>
<dbReference type="NCBIfam" id="TIGR01760">
    <property type="entry name" value="tape_meas_TP901"/>
    <property type="match status" value="1"/>
</dbReference>
<dbReference type="AlphaFoldDB" id="A0A4R3J9G1"/>
<gene>
    <name evidence="4" type="ORF">EDD55_105135</name>
</gene>
<keyword evidence="2" id="KW-0812">Transmembrane</keyword>
<evidence type="ECO:0000256" key="2">
    <source>
        <dbReference type="SAM" id="Phobius"/>
    </source>
</evidence>
<dbReference type="Proteomes" id="UP000295304">
    <property type="component" value="Unassembled WGS sequence"/>
</dbReference>
<keyword evidence="1" id="KW-1188">Viral release from host cell</keyword>
<dbReference type="OrthoDB" id="8429573at2"/>
<dbReference type="InterPro" id="IPR010090">
    <property type="entry name" value="Phage_tape_meas"/>
</dbReference>
<reference evidence="4 5" key="1">
    <citation type="submission" date="2019-03" db="EMBL/GenBank/DDBJ databases">
        <title>Genomic Encyclopedia of Type Strains, Phase IV (KMG-IV): sequencing the most valuable type-strain genomes for metagenomic binning, comparative biology and taxonomic classification.</title>
        <authorList>
            <person name="Goeker M."/>
        </authorList>
    </citation>
    <scope>NUCLEOTIDE SEQUENCE [LARGE SCALE GENOMIC DNA]</scope>
    <source>
        <strain evidence="4 5">DSM 101688</strain>
    </source>
</reference>
<evidence type="ECO:0000313" key="5">
    <source>
        <dbReference type="Proteomes" id="UP000295304"/>
    </source>
</evidence>
<dbReference type="PANTHER" id="PTHR37813">
    <property type="entry name" value="FELS-2 PROPHAGE PROTEIN"/>
    <property type="match status" value="1"/>
</dbReference>
<feature type="transmembrane region" description="Helical" evidence="2">
    <location>
        <begin position="392"/>
        <end position="414"/>
    </location>
</feature>
<dbReference type="PANTHER" id="PTHR37813:SF1">
    <property type="entry name" value="FELS-2 PROPHAGE PROTEIN"/>
    <property type="match status" value="1"/>
</dbReference>
<name>A0A4R3J9G1_9PROT</name>
<keyword evidence="5" id="KW-1185">Reference proteome</keyword>
<organism evidence="4 5">
    <name type="scientific">Varunaivibrio sulfuroxidans</name>
    <dbReference type="NCBI Taxonomy" id="1773489"/>
    <lineage>
        <taxon>Bacteria</taxon>
        <taxon>Pseudomonadati</taxon>
        <taxon>Pseudomonadota</taxon>
        <taxon>Alphaproteobacteria</taxon>
        <taxon>Rhodospirillales</taxon>
        <taxon>Magnetovibrionaceae</taxon>
        <taxon>Varunaivibrio</taxon>
    </lineage>
</organism>
<dbReference type="EMBL" id="SLZW01000005">
    <property type="protein sequence ID" value="TCS62589.1"/>
    <property type="molecule type" value="Genomic_DNA"/>
</dbReference>
<evidence type="ECO:0000313" key="4">
    <source>
        <dbReference type="EMBL" id="TCS62589.1"/>
    </source>
</evidence>
<comment type="caution">
    <text evidence="4">The sequence shown here is derived from an EMBL/GenBank/DDBJ whole genome shotgun (WGS) entry which is preliminary data.</text>
</comment>
<keyword evidence="2" id="KW-0472">Membrane</keyword>
<feature type="transmembrane region" description="Helical" evidence="2">
    <location>
        <begin position="457"/>
        <end position="475"/>
    </location>
</feature>
<protein>
    <submittedName>
        <fullName evidence="4">TP901 family phage tail tape measure protein</fullName>
    </submittedName>
</protein>
<sequence length="632" mass="66570">MSDMTARFRFEAVDRMSSTLRRATRQIQASMRQAGQAAEATARRLEHVRNASRKIGDVGKSMSLKMTAPIVGLGALTIRSAAQFEQSMNRVGVLTNATGGDFNRLRAQARNLGKTTQYSATQAAEGMGFLAMAGFKTEKIIAALPGTLQLAASAQMDLGQAADTVTNIMSGYGFKAESIGRINDVLVKTFTSSNTDLQQLGVALKYSGSVAKGAGIKFEEAAAALGLMGSAGYQGSMAGTALRGALSRLLNPSREAQKVLSRLGIKKSDIKTSEGGIVSLSKVIQELNSHGAGIAEMMTIFGDRAGPAFQALAKEGAPALDNLTKSLETSGGIAKKVSEAQMKGATGELRRLTSAFEGLQLTLADAGLLRWFTDMVKGLTRWISALSKSSPMMFRFVSVLALILAVVGPLLMVIGQLGMGFYGLSIGIPVIASLAGSIWGAVTATWAWTAALLANPISWVVIGILAVIAALVLLWRKWGAVTAFVKKIGAEIEAVFYSGMMSLVKYLLGTNMVSVGVKWIGGFVDGVVAKWRALTTWLSNAIAGLTRMIPDWVKKRLGISAAVTTTNVNKSDTTPSFTSAYRGRHSAAHATVGGELHIKIDSDGRPHVKALKSDNPNFGINVDAGLVMGGAG</sequence>
<feature type="domain" description="Phage tail tape measure protein" evidence="3">
    <location>
        <begin position="106"/>
        <end position="294"/>
    </location>
</feature>
<accession>A0A4R3J9G1</accession>
<evidence type="ECO:0000256" key="1">
    <source>
        <dbReference type="ARBA" id="ARBA00022612"/>
    </source>
</evidence>